<keyword evidence="2" id="KW-1185">Reference proteome</keyword>
<dbReference type="EMBL" id="JALJOR010000012">
    <property type="protein sequence ID" value="KAK9807534.1"/>
    <property type="molecule type" value="Genomic_DNA"/>
</dbReference>
<dbReference type="Proteomes" id="UP001489004">
    <property type="component" value="Unassembled WGS sequence"/>
</dbReference>
<evidence type="ECO:0000313" key="2">
    <source>
        <dbReference type="Proteomes" id="UP001489004"/>
    </source>
</evidence>
<evidence type="ECO:0000313" key="1">
    <source>
        <dbReference type="EMBL" id="KAK9807534.1"/>
    </source>
</evidence>
<dbReference type="AlphaFoldDB" id="A0AAW1PCT6"/>
<proteinExistence type="predicted"/>
<accession>A0AAW1PCT6</accession>
<reference evidence="1 2" key="1">
    <citation type="journal article" date="2024" name="Nat. Commun.">
        <title>Phylogenomics reveals the evolutionary origins of lichenization in chlorophyte algae.</title>
        <authorList>
            <person name="Puginier C."/>
            <person name="Libourel C."/>
            <person name="Otte J."/>
            <person name="Skaloud P."/>
            <person name="Haon M."/>
            <person name="Grisel S."/>
            <person name="Petersen M."/>
            <person name="Berrin J.G."/>
            <person name="Delaux P.M."/>
            <person name="Dal Grande F."/>
            <person name="Keller J."/>
        </authorList>
    </citation>
    <scope>NUCLEOTIDE SEQUENCE [LARGE SCALE GENOMIC DNA]</scope>
    <source>
        <strain evidence="1 2">SAG 2043</strain>
    </source>
</reference>
<name>A0AAW1PCT6_9CHLO</name>
<comment type="caution">
    <text evidence="1">The sequence shown here is derived from an EMBL/GenBank/DDBJ whole genome shotgun (WGS) entry which is preliminary data.</text>
</comment>
<gene>
    <name evidence="1" type="ORF">WJX72_001898</name>
</gene>
<protein>
    <submittedName>
        <fullName evidence="1">Uncharacterized protein</fullName>
    </submittedName>
</protein>
<organism evidence="1 2">
    <name type="scientific">[Myrmecia] bisecta</name>
    <dbReference type="NCBI Taxonomy" id="41462"/>
    <lineage>
        <taxon>Eukaryota</taxon>
        <taxon>Viridiplantae</taxon>
        <taxon>Chlorophyta</taxon>
        <taxon>core chlorophytes</taxon>
        <taxon>Trebouxiophyceae</taxon>
        <taxon>Trebouxiales</taxon>
        <taxon>Trebouxiaceae</taxon>
        <taxon>Myrmecia</taxon>
    </lineage>
</organism>
<sequence>MTLSAACKIASEMAVRPVTMTRTSGGRMLGARGRQYAKLNSFTTLQQNTLQGCRLAPCSPRTISARRAGVQLVRASVVSEVGKYLGEAASAIFKPTGDSNVPWSGTGVPFEGRITHHDEVGRLRELYQAVKEAREKLTGCTDPSASNFNPSATADDGTCTYVFNEAGEEGHPESLHSYVTGTLSRLWGNNFKGDANEPDWKGTEFNYGGEIVSQRDIQRLLTYEGVVKKTLEKAEKAAEKQ</sequence>